<evidence type="ECO:0000313" key="1">
    <source>
        <dbReference type="EMBL" id="ROR66195.1"/>
    </source>
</evidence>
<dbReference type="Proteomes" id="UP000275456">
    <property type="component" value="Unassembled WGS sequence"/>
</dbReference>
<sequence>MQISVGSWLIIDAALDNAIAVALQSDGDDAMVAHARALRERGWAAGEAHAQHDEGPVGWPPRSASLDIEATAADLDFLRAQVDAAIEVTEGLLDDDRLHPQARAEQELSRALAERTREELAAVARA</sequence>
<gene>
    <name evidence="1" type="ORF">EDD26_1574</name>
</gene>
<protein>
    <submittedName>
        <fullName evidence="1">Uncharacterized protein</fullName>
    </submittedName>
</protein>
<organism evidence="1 2">
    <name type="scientific">Agrococcus jenensis</name>
    <dbReference type="NCBI Taxonomy" id="46353"/>
    <lineage>
        <taxon>Bacteria</taxon>
        <taxon>Bacillati</taxon>
        <taxon>Actinomycetota</taxon>
        <taxon>Actinomycetes</taxon>
        <taxon>Micrococcales</taxon>
        <taxon>Microbacteriaceae</taxon>
        <taxon>Agrococcus</taxon>
    </lineage>
</organism>
<dbReference type="AlphaFoldDB" id="A0A3N2ATD3"/>
<accession>A0A3N2ATD3</accession>
<comment type="caution">
    <text evidence="1">The sequence shown here is derived from an EMBL/GenBank/DDBJ whole genome shotgun (WGS) entry which is preliminary data.</text>
</comment>
<name>A0A3N2ATD3_9MICO</name>
<evidence type="ECO:0000313" key="2">
    <source>
        <dbReference type="Proteomes" id="UP000275456"/>
    </source>
</evidence>
<dbReference type="RefSeq" id="WP_123697203.1">
    <property type="nucleotide sequence ID" value="NZ_RKHJ01000001.1"/>
</dbReference>
<proteinExistence type="predicted"/>
<reference evidence="1 2" key="1">
    <citation type="submission" date="2018-11" db="EMBL/GenBank/DDBJ databases">
        <title>Sequencing the genomes of 1000 actinobacteria strains.</title>
        <authorList>
            <person name="Klenk H.-P."/>
        </authorList>
    </citation>
    <scope>NUCLEOTIDE SEQUENCE [LARGE SCALE GENOMIC DNA]</scope>
    <source>
        <strain evidence="1 2">DSM 9580</strain>
    </source>
</reference>
<keyword evidence="2" id="KW-1185">Reference proteome</keyword>
<dbReference type="EMBL" id="RKHJ01000001">
    <property type="protein sequence ID" value="ROR66195.1"/>
    <property type="molecule type" value="Genomic_DNA"/>
</dbReference>